<dbReference type="EMBL" id="ADBL01001901">
    <property type="status" value="NOT_ANNOTATED_CDS"/>
    <property type="molecule type" value="Genomic_DNA"/>
</dbReference>
<evidence type="ECO:0000256" key="1">
    <source>
        <dbReference type="SAM" id="SignalP"/>
    </source>
</evidence>
<evidence type="ECO:0000313" key="2">
    <source>
        <dbReference type="EMBL" id="KLU88853.1"/>
    </source>
</evidence>
<organism evidence="3 4">
    <name type="scientific">Magnaporthiopsis poae (strain ATCC 64411 / 73-15)</name>
    <name type="common">Kentucky bluegrass fungus</name>
    <name type="synonym">Magnaporthe poae</name>
    <dbReference type="NCBI Taxonomy" id="644358"/>
    <lineage>
        <taxon>Eukaryota</taxon>
        <taxon>Fungi</taxon>
        <taxon>Dikarya</taxon>
        <taxon>Ascomycota</taxon>
        <taxon>Pezizomycotina</taxon>
        <taxon>Sordariomycetes</taxon>
        <taxon>Sordariomycetidae</taxon>
        <taxon>Magnaporthales</taxon>
        <taxon>Magnaporthaceae</taxon>
        <taxon>Magnaporthiopsis</taxon>
    </lineage>
</organism>
<dbReference type="EnsemblFungi" id="MAPG_07836T0">
    <property type="protein sequence ID" value="MAPG_07836T0"/>
    <property type="gene ID" value="MAPG_07836"/>
</dbReference>
<gene>
    <name evidence="2" type="ORF">MAPG_07836</name>
</gene>
<reference evidence="2" key="3">
    <citation type="submission" date="2011-03" db="EMBL/GenBank/DDBJ databases">
        <title>Annotation of Magnaporthe poae ATCC 64411.</title>
        <authorList>
            <person name="Ma L.-J."/>
            <person name="Dead R."/>
            <person name="Young S.K."/>
            <person name="Zeng Q."/>
            <person name="Gargeya S."/>
            <person name="Fitzgerald M."/>
            <person name="Haas B."/>
            <person name="Abouelleil A."/>
            <person name="Alvarado L."/>
            <person name="Arachchi H.M."/>
            <person name="Berlin A."/>
            <person name="Brown A."/>
            <person name="Chapman S.B."/>
            <person name="Chen Z."/>
            <person name="Dunbar C."/>
            <person name="Freedman E."/>
            <person name="Gearin G."/>
            <person name="Gellesch M."/>
            <person name="Goldberg J."/>
            <person name="Griggs A."/>
            <person name="Gujja S."/>
            <person name="Heiman D."/>
            <person name="Howarth C."/>
            <person name="Larson L."/>
            <person name="Lui A."/>
            <person name="MacDonald P.J.P."/>
            <person name="Mehta T."/>
            <person name="Montmayeur A."/>
            <person name="Murphy C."/>
            <person name="Neiman D."/>
            <person name="Pearson M."/>
            <person name="Priest M."/>
            <person name="Roberts A."/>
            <person name="Saif S."/>
            <person name="Shea T."/>
            <person name="Shenoy N."/>
            <person name="Sisk P."/>
            <person name="Stolte C."/>
            <person name="Sykes S."/>
            <person name="Yandava C."/>
            <person name="Wortman J."/>
            <person name="Nusbaum C."/>
            <person name="Birren B."/>
        </authorList>
    </citation>
    <scope>NUCLEOTIDE SEQUENCE</scope>
    <source>
        <strain evidence="2">ATCC 64411</strain>
    </source>
</reference>
<dbReference type="VEuPathDB" id="FungiDB:MAPG_07836"/>
<reference evidence="3" key="5">
    <citation type="submission" date="2015-06" db="UniProtKB">
        <authorList>
            <consortium name="EnsemblFungi"/>
        </authorList>
    </citation>
    <scope>IDENTIFICATION</scope>
    <source>
        <strain evidence="3">ATCC 64411</strain>
    </source>
</reference>
<evidence type="ECO:0000313" key="4">
    <source>
        <dbReference type="Proteomes" id="UP000011715"/>
    </source>
</evidence>
<dbReference type="eggNOG" id="ENOG502RMPV">
    <property type="taxonomic scope" value="Eukaryota"/>
</dbReference>
<dbReference type="Proteomes" id="UP000011715">
    <property type="component" value="Unassembled WGS sequence"/>
</dbReference>
<reference evidence="4" key="1">
    <citation type="submission" date="2010-05" db="EMBL/GenBank/DDBJ databases">
        <title>The genome sequence of Magnaporthe poae strain ATCC 64411.</title>
        <authorList>
            <person name="Ma L.-J."/>
            <person name="Dead R."/>
            <person name="Young S."/>
            <person name="Zeng Q."/>
            <person name="Koehrsen M."/>
            <person name="Alvarado L."/>
            <person name="Berlin A."/>
            <person name="Chapman S.B."/>
            <person name="Chen Z."/>
            <person name="Freedman E."/>
            <person name="Gellesch M."/>
            <person name="Goldberg J."/>
            <person name="Griggs A."/>
            <person name="Gujja S."/>
            <person name="Heilman E.R."/>
            <person name="Heiman D."/>
            <person name="Hepburn T."/>
            <person name="Howarth C."/>
            <person name="Jen D."/>
            <person name="Larson L."/>
            <person name="Mehta T."/>
            <person name="Neiman D."/>
            <person name="Pearson M."/>
            <person name="Roberts A."/>
            <person name="Saif S."/>
            <person name="Shea T."/>
            <person name="Shenoy N."/>
            <person name="Sisk P."/>
            <person name="Stolte C."/>
            <person name="Sykes S."/>
            <person name="Walk T."/>
            <person name="White J."/>
            <person name="Yandava C."/>
            <person name="Haas B."/>
            <person name="Nusbaum C."/>
            <person name="Birren B."/>
        </authorList>
    </citation>
    <scope>NUCLEOTIDE SEQUENCE [LARGE SCALE GENOMIC DNA]</scope>
    <source>
        <strain evidence="4">ATCC 64411 / 73-15</strain>
    </source>
</reference>
<reference evidence="3" key="4">
    <citation type="journal article" date="2015" name="G3 (Bethesda)">
        <title>Genome sequences of three phytopathogenic species of the Magnaporthaceae family of fungi.</title>
        <authorList>
            <person name="Okagaki L.H."/>
            <person name="Nunes C.C."/>
            <person name="Sailsbery J."/>
            <person name="Clay B."/>
            <person name="Brown D."/>
            <person name="John T."/>
            <person name="Oh Y."/>
            <person name="Young N."/>
            <person name="Fitzgerald M."/>
            <person name="Haas B.J."/>
            <person name="Zeng Q."/>
            <person name="Young S."/>
            <person name="Adiconis X."/>
            <person name="Fan L."/>
            <person name="Levin J.Z."/>
            <person name="Mitchell T.K."/>
            <person name="Okubara P.A."/>
            <person name="Farman M.L."/>
            <person name="Kohn L.M."/>
            <person name="Birren B."/>
            <person name="Ma L.-J."/>
            <person name="Dean R.A."/>
        </authorList>
    </citation>
    <scope>NUCLEOTIDE SEQUENCE</scope>
    <source>
        <strain evidence="3">ATCC 64411 / 73-15</strain>
    </source>
</reference>
<sequence>MKLFAVLTAALSIAGVASAQQNCRQLNEQYCECSGTCYNTRNGGCNPPGSWVGRCPL</sequence>
<protein>
    <submittedName>
        <fullName evidence="2 3">Uncharacterized protein</fullName>
    </submittedName>
</protein>
<feature type="chain" id="PRO_5009385732" evidence="1">
    <location>
        <begin position="20"/>
        <end position="57"/>
    </location>
</feature>
<dbReference type="OrthoDB" id="5167350at2759"/>
<dbReference type="AlphaFoldDB" id="A0A0C4E5R2"/>
<evidence type="ECO:0000313" key="3">
    <source>
        <dbReference type="EnsemblFungi" id="MAPG_07836T0"/>
    </source>
</evidence>
<name>A0A0C4E5R2_MAGP6</name>
<keyword evidence="1" id="KW-0732">Signal</keyword>
<feature type="signal peptide" evidence="1">
    <location>
        <begin position="1"/>
        <end position="19"/>
    </location>
</feature>
<accession>A0A0C4E5R2</accession>
<reference evidence="2" key="2">
    <citation type="submission" date="2010-05" db="EMBL/GenBank/DDBJ databases">
        <title>The Genome Sequence of Magnaporthe poae strain ATCC 64411.</title>
        <authorList>
            <consortium name="The Broad Institute Genome Sequencing Platform"/>
            <consortium name="Broad Institute Genome Sequencing Center for Infectious Disease"/>
            <person name="Ma L.-J."/>
            <person name="Dead R."/>
            <person name="Young S."/>
            <person name="Zeng Q."/>
            <person name="Koehrsen M."/>
            <person name="Alvarado L."/>
            <person name="Berlin A."/>
            <person name="Chapman S.B."/>
            <person name="Chen Z."/>
            <person name="Freedman E."/>
            <person name="Gellesch M."/>
            <person name="Goldberg J."/>
            <person name="Griggs A."/>
            <person name="Gujja S."/>
            <person name="Heilman E.R."/>
            <person name="Heiman D."/>
            <person name="Hepburn T."/>
            <person name="Howarth C."/>
            <person name="Jen D."/>
            <person name="Larson L."/>
            <person name="Mehta T."/>
            <person name="Neiman D."/>
            <person name="Pearson M."/>
            <person name="Roberts A."/>
            <person name="Saif S."/>
            <person name="Shea T."/>
            <person name="Shenoy N."/>
            <person name="Sisk P."/>
            <person name="Stolte C."/>
            <person name="Sykes S."/>
            <person name="Walk T."/>
            <person name="White J."/>
            <person name="Yandava C."/>
            <person name="Haas B."/>
            <person name="Nusbaum C."/>
            <person name="Birren B."/>
        </authorList>
    </citation>
    <scope>NUCLEOTIDE SEQUENCE</scope>
    <source>
        <strain evidence="2">ATCC 64411</strain>
    </source>
</reference>
<keyword evidence="4" id="KW-1185">Reference proteome</keyword>
<dbReference type="EMBL" id="GL876972">
    <property type="protein sequence ID" value="KLU88853.1"/>
    <property type="molecule type" value="Genomic_DNA"/>
</dbReference>
<dbReference type="OMA" id="NEQYCEC"/>
<proteinExistence type="predicted"/>